<accession>A0A3P3E408</accession>
<dbReference type="GO" id="GO:0005886">
    <property type="term" value="C:plasma membrane"/>
    <property type="evidence" value="ECO:0007669"/>
    <property type="project" value="UniProtKB-SubCell"/>
</dbReference>
<feature type="transmembrane region" description="Helical" evidence="6">
    <location>
        <begin position="289"/>
        <end position="309"/>
    </location>
</feature>
<evidence type="ECO:0000256" key="2">
    <source>
        <dbReference type="ARBA" id="ARBA00022475"/>
    </source>
</evidence>
<dbReference type="RefSeq" id="WP_124961832.1">
    <property type="nucleotide sequence ID" value="NZ_RQXU01000032.1"/>
</dbReference>
<evidence type="ECO:0000256" key="6">
    <source>
        <dbReference type="SAM" id="Phobius"/>
    </source>
</evidence>
<dbReference type="PANTHER" id="PTHR30482:SF17">
    <property type="entry name" value="ABC TRANSPORTER ATP-BINDING PROTEIN"/>
    <property type="match status" value="1"/>
</dbReference>
<keyword evidence="4 6" id="KW-1133">Transmembrane helix</keyword>
<evidence type="ECO:0000313" key="8">
    <source>
        <dbReference type="Proteomes" id="UP000271590"/>
    </source>
</evidence>
<dbReference type="AlphaFoldDB" id="A0A3P3E408"/>
<feature type="transmembrane region" description="Helical" evidence="6">
    <location>
        <begin position="21"/>
        <end position="40"/>
    </location>
</feature>
<evidence type="ECO:0000256" key="1">
    <source>
        <dbReference type="ARBA" id="ARBA00004651"/>
    </source>
</evidence>
<dbReference type="CDD" id="cd06581">
    <property type="entry name" value="TM_PBP1_LivM_like"/>
    <property type="match status" value="1"/>
</dbReference>
<comment type="subcellular location">
    <subcellularLocation>
        <location evidence="1">Cell membrane</location>
        <topology evidence="1">Multi-pass membrane protein</topology>
    </subcellularLocation>
</comment>
<reference evidence="7 8" key="1">
    <citation type="submission" date="2018-11" db="EMBL/GenBank/DDBJ databases">
        <title>The genome of Variovorax sp T529.</title>
        <authorList>
            <person name="Gao J."/>
        </authorList>
    </citation>
    <scope>NUCLEOTIDE SEQUENCE [LARGE SCALE GENOMIC DNA]</scope>
    <source>
        <strain evidence="7 8">T529</strain>
    </source>
</reference>
<dbReference type="Proteomes" id="UP000271590">
    <property type="component" value="Unassembled WGS sequence"/>
</dbReference>
<dbReference type="Pfam" id="PF02653">
    <property type="entry name" value="BPD_transp_2"/>
    <property type="match status" value="1"/>
</dbReference>
<gene>
    <name evidence="7" type="ORF">EH244_29460</name>
</gene>
<feature type="transmembrane region" description="Helical" evidence="6">
    <location>
        <begin position="254"/>
        <end position="283"/>
    </location>
</feature>
<proteinExistence type="predicted"/>
<dbReference type="InterPro" id="IPR043428">
    <property type="entry name" value="LivM-like"/>
</dbReference>
<evidence type="ECO:0000313" key="7">
    <source>
        <dbReference type="EMBL" id="RRH81193.1"/>
    </source>
</evidence>
<feature type="transmembrane region" description="Helical" evidence="6">
    <location>
        <begin position="98"/>
        <end position="119"/>
    </location>
</feature>
<keyword evidence="3 6" id="KW-0812">Transmembrane</keyword>
<name>A0A3P3E408_9BURK</name>
<feature type="transmembrane region" description="Helical" evidence="6">
    <location>
        <begin position="169"/>
        <end position="190"/>
    </location>
</feature>
<keyword evidence="5 6" id="KW-0472">Membrane</keyword>
<keyword evidence="2" id="KW-1003">Cell membrane</keyword>
<comment type="caution">
    <text evidence="7">The sequence shown here is derived from an EMBL/GenBank/DDBJ whole genome shotgun (WGS) entry which is preliminary data.</text>
</comment>
<evidence type="ECO:0000256" key="3">
    <source>
        <dbReference type="ARBA" id="ARBA00022692"/>
    </source>
</evidence>
<feature type="transmembrane region" description="Helical" evidence="6">
    <location>
        <begin position="220"/>
        <end position="242"/>
    </location>
</feature>
<feature type="transmembrane region" description="Helical" evidence="6">
    <location>
        <begin position="60"/>
        <end position="86"/>
    </location>
</feature>
<evidence type="ECO:0000256" key="5">
    <source>
        <dbReference type="ARBA" id="ARBA00023136"/>
    </source>
</evidence>
<evidence type="ECO:0000256" key="4">
    <source>
        <dbReference type="ARBA" id="ARBA00022989"/>
    </source>
</evidence>
<dbReference type="PANTHER" id="PTHR30482">
    <property type="entry name" value="HIGH-AFFINITY BRANCHED-CHAIN AMINO ACID TRANSPORT SYSTEM PERMEASE"/>
    <property type="match status" value="1"/>
</dbReference>
<dbReference type="EMBL" id="RQXU01000032">
    <property type="protein sequence ID" value="RRH81193.1"/>
    <property type="molecule type" value="Genomic_DNA"/>
</dbReference>
<protein>
    <submittedName>
        <fullName evidence="7">Branched-chain amino acid ABC transporter permease</fullName>
    </submittedName>
</protein>
<organism evidence="7 8">
    <name type="scientific">Variovorax beijingensis</name>
    <dbReference type="NCBI Taxonomy" id="2496117"/>
    <lineage>
        <taxon>Bacteria</taxon>
        <taxon>Pseudomonadati</taxon>
        <taxon>Pseudomonadota</taxon>
        <taxon>Betaproteobacteria</taxon>
        <taxon>Burkholderiales</taxon>
        <taxon>Comamonadaceae</taxon>
        <taxon>Variovorax</taxon>
    </lineage>
</organism>
<dbReference type="InterPro" id="IPR001851">
    <property type="entry name" value="ABC_transp_permease"/>
</dbReference>
<sequence length="338" mass="36548">MTESVTPRDGLVSRQTRGGRSALTFAAAALLLMLSLPWWADSGTTRSVVEFSCYLALASMWNLLAGYGGMVSIGQQAFLGVAAYAMFALANHFGIDPFAAAALCLLAPALLAVPTYALLRRLEGPYFAIGTWVVAEVCRLAISNTEWLGSSSGMTLRAMQKYSLEERQLGVLWLAVLMLVLTVGGSYWLLRSRHGLALTAMRDNAVSAMSQGVDVERLRFLVFLGAAVGTGLVGAVYYLSALRLSPNAGFDANWIAIVIFMVMVGGIGTLEGPLIGAVLYFAADRLFSSYGAGYMIMLGLLTLVVALYARSGIWGATGGRWAWHWFPTRWWLRSREGE</sequence>
<dbReference type="GO" id="GO:0015658">
    <property type="term" value="F:branched-chain amino acid transmembrane transporter activity"/>
    <property type="evidence" value="ECO:0007669"/>
    <property type="project" value="InterPro"/>
</dbReference>